<dbReference type="Gene3D" id="3.60.10.10">
    <property type="entry name" value="Endonuclease/exonuclease/phosphatase"/>
    <property type="match status" value="1"/>
</dbReference>
<dbReference type="InterPro" id="IPR036691">
    <property type="entry name" value="Endo/exonu/phosph_ase_sf"/>
</dbReference>
<dbReference type="SUPFAM" id="SSF56219">
    <property type="entry name" value="DNase I-like"/>
    <property type="match status" value="1"/>
</dbReference>
<dbReference type="PANTHER" id="PTHR35218">
    <property type="entry name" value="RNASE H DOMAIN-CONTAINING PROTEIN"/>
    <property type="match status" value="1"/>
</dbReference>
<dbReference type="EMBL" id="CP133614">
    <property type="protein sequence ID" value="WMV20263.1"/>
    <property type="molecule type" value="Genomic_DNA"/>
</dbReference>
<dbReference type="Proteomes" id="UP001234989">
    <property type="component" value="Chromosome 3"/>
</dbReference>
<sequence>MFMNEHEHAEMVDAAEDAEHHEVAKERLKRKEFKNFIGAWTRMLLDPNTNPLIDDKRRYKTQLVGEGEKGKEKMQEEQQWSKPVGKSARKVAQQNLGRIWILWDPNKVKFRVDVVHKQFIHGYVTTQSSRFYLTGVYGMHTIADRKHLWTGLTQVTNAVTKPLVIMGDFNSILHGDDRFGGNAVMDGEVQDFKKFMETASMIGMKCLVGDILGLMGTFIEK</sequence>
<feature type="compositionally biased region" description="Basic and acidic residues" evidence="1">
    <location>
        <begin position="66"/>
        <end position="76"/>
    </location>
</feature>
<protein>
    <submittedName>
        <fullName evidence="2">Uncharacterized protein</fullName>
    </submittedName>
</protein>
<keyword evidence="3" id="KW-1185">Reference proteome</keyword>
<evidence type="ECO:0000256" key="1">
    <source>
        <dbReference type="SAM" id="MobiDB-lite"/>
    </source>
</evidence>
<accession>A0AAF0QBV3</accession>
<organism evidence="2 3">
    <name type="scientific">Solanum verrucosum</name>
    <dbReference type="NCBI Taxonomy" id="315347"/>
    <lineage>
        <taxon>Eukaryota</taxon>
        <taxon>Viridiplantae</taxon>
        <taxon>Streptophyta</taxon>
        <taxon>Embryophyta</taxon>
        <taxon>Tracheophyta</taxon>
        <taxon>Spermatophyta</taxon>
        <taxon>Magnoliopsida</taxon>
        <taxon>eudicotyledons</taxon>
        <taxon>Gunneridae</taxon>
        <taxon>Pentapetalae</taxon>
        <taxon>asterids</taxon>
        <taxon>lamiids</taxon>
        <taxon>Solanales</taxon>
        <taxon>Solanaceae</taxon>
        <taxon>Solanoideae</taxon>
        <taxon>Solaneae</taxon>
        <taxon>Solanum</taxon>
    </lineage>
</organism>
<reference evidence="2" key="1">
    <citation type="submission" date="2023-08" db="EMBL/GenBank/DDBJ databases">
        <title>A de novo genome assembly of Solanum verrucosum Schlechtendal, a Mexican diploid species geographically isolated from the other diploid A-genome species in potato relatives.</title>
        <authorList>
            <person name="Hosaka K."/>
        </authorList>
    </citation>
    <scope>NUCLEOTIDE SEQUENCE</scope>
    <source>
        <tissue evidence="2">Young leaves</tissue>
    </source>
</reference>
<proteinExistence type="predicted"/>
<gene>
    <name evidence="2" type="ORF">MTR67_013648</name>
</gene>
<dbReference type="AlphaFoldDB" id="A0AAF0QBV3"/>
<evidence type="ECO:0000313" key="2">
    <source>
        <dbReference type="EMBL" id="WMV20263.1"/>
    </source>
</evidence>
<evidence type="ECO:0000313" key="3">
    <source>
        <dbReference type="Proteomes" id="UP001234989"/>
    </source>
</evidence>
<name>A0AAF0QBV3_SOLVR</name>
<dbReference type="PANTHER" id="PTHR35218:SF7">
    <property type="entry name" value="ENDONUCLEASE_EXONUCLEASE_PHOSPHATASE"/>
    <property type="match status" value="1"/>
</dbReference>
<feature type="region of interest" description="Disordered" evidence="1">
    <location>
        <begin position="65"/>
        <end position="86"/>
    </location>
</feature>